<dbReference type="Pfam" id="PF01595">
    <property type="entry name" value="CNNM"/>
    <property type="match status" value="1"/>
</dbReference>
<dbReference type="FunFam" id="3.10.580.10:FF:000002">
    <property type="entry name" value="Magnesium/cobalt efflux protein CorC"/>
    <property type="match status" value="1"/>
</dbReference>
<dbReference type="Gene3D" id="3.30.465.10">
    <property type="match status" value="1"/>
</dbReference>
<evidence type="ECO:0000256" key="11">
    <source>
        <dbReference type="SAM" id="Phobius"/>
    </source>
</evidence>
<dbReference type="InterPro" id="IPR000644">
    <property type="entry name" value="CBS_dom"/>
</dbReference>
<keyword evidence="3" id="KW-1003">Cell membrane</keyword>
<dbReference type="Pfam" id="PF00571">
    <property type="entry name" value="CBS"/>
    <property type="match status" value="2"/>
</dbReference>
<feature type="compositionally biased region" description="Polar residues" evidence="10">
    <location>
        <begin position="416"/>
        <end position="425"/>
    </location>
</feature>
<sequence>MLILLSIACLVILVLLATFESAVTQLSEVQLRVLLAEHERSFHARLLRELIENRQRLLLTLSMGIQLMIVGLAITAVSLFEQWGFEHVLAASLASMILVISVFRQFLPRLLAQNDPERMLLRLLPVFSTFYTLFWPPAYPIYRALQALRARAPEPADQESSGEEIQAFIDVGEQEGIIEAAEGQLIQSIVELGDRRVRDVMTPRGEIVAIPARATVEEALRLMVETRYSRLPVYREHLDDIEGIVVLRDLVAAALSGRTREHVTTMMRPAYFVPETKRAAELLHEMKRAHLHIALVVDEYGGIAGLVTLEDLLEEIVGEIHDEGQAEPAEILEQPDGTFLVKGTTEVRKLELFFRTEIESDDFTTVAGLILKHLDHLPAIGESVEYKGFRFEVVDADARRIRTVRVHPPLSEGEGHTSSAAATGR</sequence>
<evidence type="ECO:0000256" key="1">
    <source>
        <dbReference type="ARBA" id="ARBA00004651"/>
    </source>
</evidence>
<keyword evidence="6 11" id="KW-1133">Transmembrane helix</keyword>
<dbReference type="InterPro" id="IPR002550">
    <property type="entry name" value="CNNM"/>
</dbReference>
<evidence type="ECO:0000256" key="10">
    <source>
        <dbReference type="SAM" id="MobiDB-lite"/>
    </source>
</evidence>
<dbReference type="PANTHER" id="PTHR22777:SF32">
    <property type="entry name" value="UPF0053 INNER MEMBRANE PROTEIN YFJD"/>
    <property type="match status" value="1"/>
</dbReference>
<evidence type="ECO:0000256" key="8">
    <source>
        <dbReference type="ARBA" id="ARBA00023136"/>
    </source>
</evidence>
<dbReference type="EMBL" id="AP011737">
    <property type="protein sequence ID" value="BAL56102.1"/>
    <property type="molecule type" value="Genomic_DNA"/>
</dbReference>
<name>H5SIW6_9BACT</name>
<dbReference type="GO" id="GO:0005886">
    <property type="term" value="C:plasma membrane"/>
    <property type="evidence" value="ECO:0007669"/>
    <property type="project" value="UniProtKB-SubCell"/>
</dbReference>
<evidence type="ECO:0000256" key="7">
    <source>
        <dbReference type="ARBA" id="ARBA00023122"/>
    </source>
</evidence>
<gene>
    <name evidence="13" type="ORF">HGMM_F34F02C39</name>
</gene>
<evidence type="ECO:0000256" key="5">
    <source>
        <dbReference type="ARBA" id="ARBA00022737"/>
    </source>
</evidence>
<feature type="transmembrane region" description="Helical" evidence="11">
    <location>
        <begin position="87"/>
        <end position="107"/>
    </location>
</feature>
<dbReference type="AlphaFoldDB" id="H5SIW6"/>
<evidence type="ECO:0000256" key="3">
    <source>
        <dbReference type="ARBA" id="ARBA00022475"/>
    </source>
</evidence>
<evidence type="ECO:0000313" key="13">
    <source>
        <dbReference type="EMBL" id="BAL56102.1"/>
    </source>
</evidence>
<dbReference type="GO" id="GO:0050660">
    <property type="term" value="F:flavin adenine dinucleotide binding"/>
    <property type="evidence" value="ECO:0007669"/>
    <property type="project" value="InterPro"/>
</dbReference>
<dbReference type="Gene3D" id="3.10.580.10">
    <property type="entry name" value="CBS-domain"/>
    <property type="match status" value="1"/>
</dbReference>
<feature type="domain" description="CBS" evidence="12">
    <location>
        <begin position="266"/>
        <end position="323"/>
    </location>
</feature>
<dbReference type="SMART" id="SM01091">
    <property type="entry name" value="CorC_HlyC"/>
    <property type="match status" value="1"/>
</dbReference>
<reference evidence="13" key="2">
    <citation type="journal article" date="2012" name="PLoS ONE">
        <title>A Deeply Branching Thermophilic Bacterium with an Ancient Acetyl-CoA Pathway Dominates a Subsurface Ecosystem.</title>
        <authorList>
            <person name="Takami H."/>
            <person name="Noguchi H."/>
            <person name="Takaki Y."/>
            <person name="Uchiyama I."/>
            <person name="Toyoda A."/>
            <person name="Nishi S."/>
            <person name="Chee G.-J."/>
            <person name="Arai W."/>
            <person name="Nunoura T."/>
            <person name="Itoh T."/>
            <person name="Hattori M."/>
            <person name="Takai K."/>
        </authorList>
    </citation>
    <scope>NUCLEOTIDE SEQUENCE</scope>
</reference>
<keyword evidence="5" id="KW-0677">Repeat</keyword>
<dbReference type="InterPro" id="IPR044751">
    <property type="entry name" value="Ion_transp-like_CBS"/>
</dbReference>
<feature type="transmembrane region" description="Helical" evidence="11">
    <location>
        <begin position="119"/>
        <end position="142"/>
    </location>
</feature>
<accession>H5SIW6</accession>
<dbReference type="InterPro" id="IPR036318">
    <property type="entry name" value="FAD-bd_PCMH-like_sf"/>
</dbReference>
<dbReference type="PANTHER" id="PTHR22777">
    <property type="entry name" value="HEMOLYSIN-RELATED"/>
    <property type="match status" value="1"/>
</dbReference>
<feature type="region of interest" description="Disordered" evidence="10">
    <location>
        <begin position="406"/>
        <end position="425"/>
    </location>
</feature>
<dbReference type="InterPro" id="IPR046342">
    <property type="entry name" value="CBS_dom_sf"/>
</dbReference>
<evidence type="ECO:0000256" key="9">
    <source>
        <dbReference type="PROSITE-ProRule" id="PRU00703"/>
    </source>
</evidence>
<dbReference type="SMART" id="SM00116">
    <property type="entry name" value="CBS"/>
    <property type="match status" value="2"/>
</dbReference>
<dbReference type="CDD" id="cd04590">
    <property type="entry name" value="CBS_pair_CorC_HlyC_assoc"/>
    <property type="match status" value="1"/>
</dbReference>
<comment type="subcellular location">
    <subcellularLocation>
        <location evidence="1">Cell membrane</location>
        <topology evidence="1">Multi-pass membrane protein</topology>
    </subcellularLocation>
</comment>
<dbReference type="SUPFAM" id="SSF54631">
    <property type="entry name" value="CBS-domain pair"/>
    <property type="match status" value="1"/>
</dbReference>
<dbReference type="InterPro" id="IPR016169">
    <property type="entry name" value="FAD-bd_PCMH_sub2"/>
</dbReference>
<organism evidence="13">
    <name type="scientific">uncultured Acidobacteriota bacterium</name>
    <dbReference type="NCBI Taxonomy" id="171953"/>
    <lineage>
        <taxon>Bacteria</taxon>
        <taxon>Pseudomonadati</taxon>
        <taxon>Acidobacteriota</taxon>
        <taxon>environmental samples</taxon>
    </lineage>
</organism>
<evidence type="ECO:0000259" key="12">
    <source>
        <dbReference type="PROSITE" id="PS51371"/>
    </source>
</evidence>
<dbReference type="InterPro" id="IPR005170">
    <property type="entry name" value="Transptr-assoc_dom"/>
</dbReference>
<keyword evidence="4 11" id="KW-0812">Transmembrane</keyword>
<evidence type="ECO:0000256" key="2">
    <source>
        <dbReference type="ARBA" id="ARBA00006337"/>
    </source>
</evidence>
<evidence type="ECO:0000256" key="4">
    <source>
        <dbReference type="ARBA" id="ARBA00022692"/>
    </source>
</evidence>
<evidence type="ECO:0000256" key="6">
    <source>
        <dbReference type="ARBA" id="ARBA00022989"/>
    </source>
</evidence>
<comment type="similarity">
    <text evidence="2">Belongs to the UPF0053 family.</text>
</comment>
<reference evidence="13" key="1">
    <citation type="journal article" date="2005" name="Environ. Microbiol.">
        <title>Genetic and functional properties of uncultivated thermophilic crenarchaeotes from a subsurface gold mine as revealed by analysis of genome fragments.</title>
        <authorList>
            <person name="Nunoura T."/>
            <person name="Hirayama H."/>
            <person name="Takami H."/>
            <person name="Oida H."/>
            <person name="Nishi S."/>
            <person name="Shimamura S."/>
            <person name="Suzuki Y."/>
            <person name="Inagaki F."/>
            <person name="Takai K."/>
            <person name="Nealson K.H."/>
            <person name="Horikoshi K."/>
        </authorList>
    </citation>
    <scope>NUCLEOTIDE SEQUENCE</scope>
</reference>
<dbReference type="PROSITE" id="PS51371">
    <property type="entry name" value="CBS"/>
    <property type="match status" value="2"/>
</dbReference>
<dbReference type="Pfam" id="PF03471">
    <property type="entry name" value="CorC_HlyC"/>
    <property type="match status" value="1"/>
</dbReference>
<keyword evidence="7 9" id="KW-0129">CBS domain</keyword>
<dbReference type="SUPFAM" id="SSF56176">
    <property type="entry name" value="FAD-binding/transporter-associated domain-like"/>
    <property type="match status" value="1"/>
</dbReference>
<protein>
    <submittedName>
        <fullName evidence="13">CBS domain containing protein</fullName>
    </submittedName>
</protein>
<keyword evidence="8 11" id="KW-0472">Membrane</keyword>
<feature type="transmembrane region" description="Helical" evidence="11">
    <location>
        <begin position="57"/>
        <end position="80"/>
    </location>
</feature>
<proteinExistence type="inferred from homology"/>
<feature type="domain" description="CBS" evidence="12">
    <location>
        <begin position="201"/>
        <end position="261"/>
    </location>
</feature>